<comment type="caution">
    <text evidence="1">The sequence shown here is derived from an EMBL/GenBank/DDBJ whole genome shotgun (WGS) entry which is preliminary data.</text>
</comment>
<protein>
    <recommendedName>
        <fullName evidence="3">C2H2-type domain-containing protein</fullName>
    </recommendedName>
</protein>
<gene>
    <name evidence="1" type="ORF">PENTCL1PPCAC_8053</name>
</gene>
<sequence>LHPVERIGPKASGEVVPLTGPLAILSRCDDRVRQIPGSPWATLTSLLRFYHKDCRRFTFFRMTYKEYRKMRRDYNFFDHPAPVSCQLCQIPITSSKQLIEHLFSQMHKQKVVELGTSVDKRAFLYWSDSINSSFDGSRCHCEDKMGQSDGFPVVVTEEPQEEVKINRDLVPLVGPLAILARCDDPSKKLKEDSIVALERLHKYTTCNLKKLLASHNHIFTKVRYNEFNHTAIVVCGLCKHDIYSSLHLLKHVSSSIHLNKIQQLGTSVDEEAYWYWNNIIHQCLHPPSDLVPVDIPQISPIPIDARCRHSIDADSPHSAYRNQWRGYCNDHNRILSH</sequence>
<proteinExistence type="predicted"/>
<keyword evidence="2" id="KW-1185">Reference proteome</keyword>
<evidence type="ECO:0008006" key="3">
    <source>
        <dbReference type="Google" id="ProtNLM"/>
    </source>
</evidence>
<dbReference type="EMBL" id="BTSX01000002">
    <property type="protein sequence ID" value="GMS85878.1"/>
    <property type="molecule type" value="Genomic_DNA"/>
</dbReference>
<dbReference type="AlphaFoldDB" id="A0AAV5SRV1"/>
<evidence type="ECO:0000313" key="2">
    <source>
        <dbReference type="Proteomes" id="UP001432027"/>
    </source>
</evidence>
<dbReference type="Proteomes" id="UP001432027">
    <property type="component" value="Unassembled WGS sequence"/>
</dbReference>
<feature type="non-terminal residue" evidence="1">
    <location>
        <position position="1"/>
    </location>
</feature>
<dbReference type="SUPFAM" id="SSF57667">
    <property type="entry name" value="beta-beta-alpha zinc fingers"/>
    <property type="match status" value="1"/>
</dbReference>
<name>A0AAV5SRV1_9BILA</name>
<accession>A0AAV5SRV1</accession>
<evidence type="ECO:0000313" key="1">
    <source>
        <dbReference type="EMBL" id="GMS85878.1"/>
    </source>
</evidence>
<organism evidence="1 2">
    <name type="scientific">Pristionchus entomophagus</name>
    <dbReference type="NCBI Taxonomy" id="358040"/>
    <lineage>
        <taxon>Eukaryota</taxon>
        <taxon>Metazoa</taxon>
        <taxon>Ecdysozoa</taxon>
        <taxon>Nematoda</taxon>
        <taxon>Chromadorea</taxon>
        <taxon>Rhabditida</taxon>
        <taxon>Rhabditina</taxon>
        <taxon>Diplogasteromorpha</taxon>
        <taxon>Diplogasteroidea</taxon>
        <taxon>Neodiplogasteridae</taxon>
        <taxon>Pristionchus</taxon>
    </lineage>
</organism>
<dbReference type="PANTHER" id="PTHR36936">
    <property type="entry name" value="PROTEIN CBG25168"/>
    <property type="match status" value="1"/>
</dbReference>
<dbReference type="InterPro" id="IPR036236">
    <property type="entry name" value="Znf_C2H2_sf"/>
</dbReference>
<dbReference type="PANTHER" id="PTHR36936:SF3">
    <property type="entry name" value="PROTEIN CBG26223"/>
    <property type="match status" value="1"/>
</dbReference>
<reference evidence="1" key="1">
    <citation type="submission" date="2023-10" db="EMBL/GenBank/DDBJ databases">
        <title>Genome assembly of Pristionchus species.</title>
        <authorList>
            <person name="Yoshida K."/>
            <person name="Sommer R.J."/>
        </authorList>
    </citation>
    <scope>NUCLEOTIDE SEQUENCE</scope>
    <source>
        <strain evidence="1">RS0144</strain>
    </source>
</reference>